<dbReference type="Proteomes" id="UP001365542">
    <property type="component" value="Unassembled WGS sequence"/>
</dbReference>
<feature type="compositionally biased region" description="Polar residues" evidence="6">
    <location>
        <begin position="24"/>
        <end position="35"/>
    </location>
</feature>
<dbReference type="Gene3D" id="1.25.40.480">
    <property type="match status" value="1"/>
</dbReference>
<dbReference type="GO" id="GO:0030515">
    <property type="term" value="F:snoRNA binding"/>
    <property type="evidence" value="ECO:0007669"/>
    <property type="project" value="TreeGrafter"/>
</dbReference>
<dbReference type="AlphaFoldDB" id="A0AAV9XP20"/>
<dbReference type="EMBL" id="JAVHJO010000001">
    <property type="protein sequence ID" value="KAK6543297.1"/>
    <property type="molecule type" value="Genomic_DNA"/>
</dbReference>
<feature type="compositionally biased region" description="Acidic residues" evidence="6">
    <location>
        <begin position="99"/>
        <end position="118"/>
    </location>
</feature>
<keyword evidence="3" id="KW-0690">Ribosome biogenesis</keyword>
<dbReference type="GO" id="GO:0005737">
    <property type="term" value="C:cytoplasm"/>
    <property type="evidence" value="ECO:0007669"/>
    <property type="project" value="TreeGrafter"/>
</dbReference>
<keyword evidence="4" id="KW-0539">Nucleus</keyword>
<name>A0AAV9XP20_9PEZI</name>
<comment type="subcellular location">
    <subcellularLocation>
        <location evidence="1">Nucleus</location>
        <location evidence="1">Nucleolus</location>
    </subcellularLocation>
</comment>
<dbReference type="FunFam" id="1.25.40.480:FF:000001">
    <property type="entry name" value="Bystin (51.6 kD)-like"/>
    <property type="match status" value="1"/>
</dbReference>
<evidence type="ECO:0000256" key="1">
    <source>
        <dbReference type="ARBA" id="ARBA00004604"/>
    </source>
</evidence>
<comment type="caution">
    <text evidence="7">The sequence shown here is derived from an EMBL/GenBank/DDBJ whole genome shotgun (WGS) entry which is preliminary data.</text>
</comment>
<organism evidence="7 8">
    <name type="scientific">Orbilia ellipsospora</name>
    <dbReference type="NCBI Taxonomy" id="2528407"/>
    <lineage>
        <taxon>Eukaryota</taxon>
        <taxon>Fungi</taxon>
        <taxon>Dikarya</taxon>
        <taxon>Ascomycota</taxon>
        <taxon>Pezizomycotina</taxon>
        <taxon>Orbiliomycetes</taxon>
        <taxon>Orbiliales</taxon>
        <taxon>Orbiliaceae</taxon>
        <taxon>Orbilia</taxon>
    </lineage>
</organism>
<proteinExistence type="inferred from homology"/>
<dbReference type="PANTHER" id="PTHR12821:SF0">
    <property type="entry name" value="BYSTIN"/>
    <property type="match status" value="1"/>
</dbReference>
<accession>A0AAV9XP20</accession>
<evidence type="ECO:0000313" key="7">
    <source>
        <dbReference type="EMBL" id="KAK6543297.1"/>
    </source>
</evidence>
<dbReference type="GO" id="GO:0030688">
    <property type="term" value="C:preribosome, small subunit precursor"/>
    <property type="evidence" value="ECO:0007669"/>
    <property type="project" value="TreeGrafter"/>
</dbReference>
<dbReference type="GO" id="GO:0006364">
    <property type="term" value="P:rRNA processing"/>
    <property type="evidence" value="ECO:0007669"/>
    <property type="project" value="TreeGrafter"/>
</dbReference>
<evidence type="ECO:0000256" key="4">
    <source>
        <dbReference type="ARBA" id="ARBA00023242"/>
    </source>
</evidence>
<evidence type="ECO:0000256" key="5">
    <source>
        <dbReference type="ARBA" id="ARBA00074032"/>
    </source>
</evidence>
<protein>
    <recommendedName>
        <fullName evidence="5">Bystin</fullName>
    </recommendedName>
</protein>
<keyword evidence="8" id="KW-1185">Reference proteome</keyword>
<sequence>MPKEPPKSPASRQARHNPLFEDLTASSKPISSSATRQKRKASKDARNDNEGSVDPNLSRKILQLAREQQDELSQERSSSNPAKPVVDNFLIPQNQGVGEWDDESDDDDDDKYQDEYDDEDVAEEVRVNEEDEELFNKFLPSTSERPTISLADKILEKIAQHESSLQAKGGWGMELDDDEERIELPPKVIEVYTKIGVLLSRYKSGKLPKPFKIIPSLRNWEEILFLTRPDEWSPHACYEATKMFASNLNAAQTQRFLNLILLDRVRDDIYEHKKLNVHLYKALKKALYKPAAFNKGFLFPLCSSGTCTLREAQIIGSVLTRVSIPVLHSAAALQRLCEMDYTGPTSIFIRVLLEKKYALPYKAIDAVVFHFIRFANSDEKMPLLWHQSLLSFATRYKNDITEDQRKALFELVRKKGHPAVAPQIVAELEEGRKNAREEMVPPGYGDDLIDDVMDDI</sequence>
<dbReference type="PANTHER" id="PTHR12821">
    <property type="entry name" value="BYSTIN"/>
    <property type="match status" value="1"/>
</dbReference>
<feature type="region of interest" description="Disordered" evidence="6">
    <location>
        <begin position="1"/>
        <end position="118"/>
    </location>
</feature>
<dbReference type="Pfam" id="PF05291">
    <property type="entry name" value="Bystin"/>
    <property type="match status" value="1"/>
</dbReference>
<evidence type="ECO:0000256" key="3">
    <source>
        <dbReference type="ARBA" id="ARBA00022517"/>
    </source>
</evidence>
<evidence type="ECO:0000313" key="8">
    <source>
        <dbReference type="Proteomes" id="UP001365542"/>
    </source>
</evidence>
<gene>
    <name evidence="7" type="primary">ENP1</name>
    <name evidence="7" type="ORF">TWF694_000053</name>
</gene>
<dbReference type="GO" id="GO:0005730">
    <property type="term" value="C:nucleolus"/>
    <property type="evidence" value="ECO:0007669"/>
    <property type="project" value="UniProtKB-SubCell"/>
</dbReference>
<evidence type="ECO:0000256" key="2">
    <source>
        <dbReference type="ARBA" id="ARBA00007114"/>
    </source>
</evidence>
<reference evidence="7 8" key="1">
    <citation type="submission" date="2019-10" db="EMBL/GenBank/DDBJ databases">
        <authorList>
            <person name="Palmer J.M."/>
        </authorList>
    </citation>
    <scope>NUCLEOTIDE SEQUENCE [LARGE SCALE GENOMIC DNA]</scope>
    <source>
        <strain evidence="7 8">TWF694</strain>
    </source>
</reference>
<comment type="similarity">
    <text evidence="2">Belongs to the bystin family.</text>
</comment>
<evidence type="ECO:0000256" key="6">
    <source>
        <dbReference type="SAM" id="MobiDB-lite"/>
    </source>
</evidence>
<dbReference type="InterPro" id="IPR007955">
    <property type="entry name" value="Bystin"/>
</dbReference>